<dbReference type="PANTHER" id="PTHR45695">
    <property type="entry name" value="LEUCOKININ RECEPTOR-RELATED"/>
    <property type="match status" value="1"/>
</dbReference>
<keyword evidence="4 8" id="KW-0297">G-protein coupled receptor</keyword>
<dbReference type="PANTHER" id="PTHR45695:SF9">
    <property type="entry name" value="LEUCOKININ RECEPTOR"/>
    <property type="match status" value="1"/>
</dbReference>
<evidence type="ECO:0000259" key="10">
    <source>
        <dbReference type="PROSITE" id="PS50262"/>
    </source>
</evidence>
<dbReference type="InterPro" id="IPR000276">
    <property type="entry name" value="GPCR_Rhodpsn"/>
</dbReference>
<comment type="caution">
    <text evidence="11">The sequence shown here is derived from an EMBL/GenBank/DDBJ whole genome shotgun (WGS) entry which is preliminary data.</text>
</comment>
<keyword evidence="3 9" id="KW-1133">Transmembrane helix</keyword>
<dbReference type="EMBL" id="CALNXI010001288">
    <property type="protein sequence ID" value="CAH3163465.1"/>
    <property type="molecule type" value="Genomic_DNA"/>
</dbReference>
<evidence type="ECO:0000256" key="2">
    <source>
        <dbReference type="ARBA" id="ARBA00022692"/>
    </source>
</evidence>
<evidence type="ECO:0000256" key="1">
    <source>
        <dbReference type="ARBA" id="ARBA00004141"/>
    </source>
</evidence>
<keyword evidence="5 9" id="KW-0472">Membrane</keyword>
<dbReference type="InterPro" id="IPR017452">
    <property type="entry name" value="GPCR_Rhodpsn_7TM"/>
</dbReference>
<protein>
    <recommendedName>
        <fullName evidence="10">G-protein coupled receptors family 1 profile domain-containing protein</fullName>
    </recommendedName>
</protein>
<evidence type="ECO:0000256" key="7">
    <source>
        <dbReference type="ARBA" id="ARBA00023224"/>
    </source>
</evidence>
<evidence type="ECO:0000256" key="9">
    <source>
        <dbReference type="SAM" id="Phobius"/>
    </source>
</evidence>
<evidence type="ECO:0000313" key="12">
    <source>
        <dbReference type="Proteomes" id="UP001159427"/>
    </source>
</evidence>
<dbReference type="Pfam" id="PF00001">
    <property type="entry name" value="7tm_1"/>
    <property type="match status" value="1"/>
</dbReference>
<dbReference type="Gene3D" id="1.20.1070.10">
    <property type="entry name" value="Rhodopsin 7-helix transmembrane proteins"/>
    <property type="match status" value="1"/>
</dbReference>
<dbReference type="SUPFAM" id="SSF81321">
    <property type="entry name" value="Family A G protein-coupled receptor-like"/>
    <property type="match status" value="1"/>
</dbReference>
<dbReference type="PROSITE" id="PS00237">
    <property type="entry name" value="G_PROTEIN_RECEP_F1_1"/>
    <property type="match status" value="1"/>
</dbReference>
<comment type="similarity">
    <text evidence="8">Belongs to the G-protein coupled receptor 1 family.</text>
</comment>
<evidence type="ECO:0000256" key="4">
    <source>
        <dbReference type="ARBA" id="ARBA00023040"/>
    </source>
</evidence>
<feature type="transmembrane region" description="Helical" evidence="9">
    <location>
        <begin position="64"/>
        <end position="82"/>
    </location>
</feature>
<feature type="domain" description="G-protein coupled receptors family 1 profile" evidence="10">
    <location>
        <begin position="44"/>
        <end position="303"/>
    </location>
</feature>
<feature type="transmembrane region" description="Helical" evidence="9">
    <location>
        <begin position="183"/>
        <end position="205"/>
    </location>
</feature>
<evidence type="ECO:0000313" key="11">
    <source>
        <dbReference type="EMBL" id="CAH3163465.1"/>
    </source>
</evidence>
<dbReference type="Proteomes" id="UP001159427">
    <property type="component" value="Unassembled WGS sequence"/>
</dbReference>
<evidence type="ECO:0000256" key="3">
    <source>
        <dbReference type="ARBA" id="ARBA00022989"/>
    </source>
</evidence>
<dbReference type="PRINTS" id="PR00237">
    <property type="entry name" value="GPCRRHODOPSN"/>
</dbReference>
<keyword evidence="2 8" id="KW-0812">Transmembrane</keyword>
<dbReference type="CDD" id="cd00637">
    <property type="entry name" value="7tm_classA_rhodopsin-like"/>
    <property type="match status" value="1"/>
</dbReference>
<feature type="transmembrane region" description="Helical" evidence="9">
    <location>
        <begin position="31"/>
        <end position="52"/>
    </location>
</feature>
<proteinExistence type="inferred from homology"/>
<organism evidence="11 12">
    <name type="scientific">Porites evermanni</name>
    <dbReference type="NCBI Taxonomy" id="104178"/>
    <lineage>
        <taxon>Eukaryota</taxon>
        <taxon>Metazoa</taxon>
        <taxon>Cnidaria</taxon>
        <taxon>Anthozoa</taxon>
        <taxon>Hexacorallia</taxon>
        <taxon>Scleractinia</taxon>
        <taxon>Fungiina</taxon>
        <taxon>Poritidae</taxon>
        <taxon>Porites</taxon>
    </lineage>
</organism>
<keyword evidence="6 8" id="KW-0675">Receptor</keyword>
<evidence type="ECO:0000256" key="5">
    <source>
        <dbReference type="ARBA" id="ARBA00023136"/>
    </source>
</evidence>
<gene>
    <name evidence="11" type="ORF">PEVE_00004587</name>
</gene>
<accession>A0ABN8QIQ2</accession>
<keyword evidence="7 8" id="KW-0807">Transducer</keyword>
<evidence type="ECO:0000256" key="6">
    <source>
        <dbReference type="ARBA" id="ARBA00023170"/>
    </source>
</evidence>
<sequence>MANRSDPELFSQNMTETLDLRSAQVLMILQLFFYSVIIVVGSVGNALICLAILSRKKRKTSEYFILNLAITDLSTSIISIPLDIIEQRLAGFWPFGAFLCKLVYPLQTILMAVSVATLLAMSLERHRAIMYPLKPRMKGRKPLVTIFIIWIGSSVLVSPYIYVLGFDGSMCTENWPGASFVKAYTMSVFIVLYVCPLFGISVAYVRIGRKLYRDINNMKVIMADSEGGLTGKQMLKTRAHRNVRIVKIFVTAVIVFAVCMLPNHIMWLWNDYGDGGSSKYFTDFLVFTNILVYANSCINPFIFGTLQTRCTNCRDFMKGSQDGDESSGHKRLFSMRMSFTSSSKLRSNLRGTLQRQSQTYRSIVLHTGTGTTARESLREWQRLECSPEAESNV</sequence>
<reference evidence="11 12" key="1">
    <citation type="submission" date="2022-05" db="EMBL/GenBank/DDBJ databases">
        <authorList>
            <consortium name="Genoscope - CEA"/>
            <person name="William W."/>
        </authorList>
    </citation>
    <scope>NUCLEOTIDE SEQUENCE [LARGE SCALE GENOMIC DNA]</scope>
</reference>
<feature type="transmembrane region" description="Helical" evidence="9">
    <location>
        <begin position="245"/>
        <end position="265"/>
    </location>
</feature>
<keyword evidence="12" id="KW-1185">Reference proteome</keyword>
<feature type="transmembrane region" description="Helical" evidence="9">
    <location>
        <begin position="285"/>
        <end position="306"/>
    </location>
</feature>
<name>A0ABN8QIQ2_9CNID</name>
<dbReference type="PROSITE" id="PS50262">
    <property type="entry name" value="G_PROTEIN_RECEP_F1_2"/>
    <property type="match status" value="1"/>
</dbReference>
<feature type="transmembrane region" description="Helical" evidence="9">
    <location>
        <begin position="102"/>
        <end position="123"/>
    </location>
</feature>
<comment type="subcellular location">
    <subcellularLocation>
        <location evidence="1">Membrane</location>
        <topology evidence="1">Multi-pass membrane protein</topology>
    </subcellularLocation>
</comment>
<feature type="transmembrane region" description="Helical" evidence="9">
    <location>
        <begin position="143"/>
        <end position="163"/>
    </location>
</feature>
<evidence type="ECO:0000256" key="8">
    <source>
        <dbReference type="RuleBase" id="RU000688"/>
    </source>
</evidence>